<reference evidence="1" key="1">
    <citation type="submission" date="2018-02" db="EMBL/GenBank/DDBJ databases">
        <title>Rhizophora mucronata_Transcriptome.</title>
        <authorList>
            <person name="Meera S.P."/>
            <person name="Sreeshan A."/>
            <person name="Augustine A."/>
        </authorList>
    </citation>
    <scope>NUCLEOTIDE SEQUENCE</scope>
    <source>
        <tissue evidence="1">Leaf</tissue>
    </source>
</reference>
<organism evidence="1">
    <name type="scientific">Rhizophora mucronata</name>
    <name type="common">Asiatic mangrove</name>
    <dbReference type="NCBI Taxonomy" id="61149"/>
    <lineage>
        <taxon>Eukaryota</taxon>
        <taxon>Viridiplantae</taxon>
        <taxon>Streptophyta</taxon>
        <taxon>Embryophyta</taxon>
        <taxon>Tracheophyta</taxon>
        <taxon>Spermatophyta</taxon>
        <taxon>Magnoliopsida</taxon>
        <taxon>eudicotyledons</taxon>
        <taxon>Gunneridae</taxon>
        <taxon>Pentapetalae</taxon>
        <taxon>rosids</taxon>
        <taxon>fabids</taxon>
        <taxon>Malpighiales</taxon>
        <taxon>Rhizophoraceae</taxon>
        <taxon>Rhizophora</taxon>
    </lineage>
</organism>
<dbReference type="EMBL" id="GGEC01046801">
    <property type="protein sequence ID" value="MBX27285.1"/>
    <property type="molecule type" value="Transcribed_RNA"/>
</dbReference>
<accession>A0A2P2MAN5</accession>
<sequence>MLQLEFLNVFLDCPREMIMPMELLELHSVQSGYWWHPHKPLI</sequence>
<evidence type="ECO:0000313" key="1">
    <source>
        <dbReference type="EMBL" id="MBX27285.1"/>
    </source>
</evidence>
<protein>
    <submittedName>
        <fullName evidence="1">Uncharacterized protein MANES_06G019600</fullName>
    </submittedName>
</protein>
<dbReference type="AlphaFoldDB" id="A0A2P2MAN5"/>
<proteinExistence type="predicted"/>
<name>A0A2P2MAN5_RHIMU</name>